<sequence>MQDPTDTDDLDALLTAARGDDAPLPQGLRARVLADHARVTAPVRPVGGFGLRGWLAGIVGVPGAAVLGLWLGLAQPDLFYGILPDGGVVDGGLAEEETVLLEDLFGTDWTQGDTL</sequence>
<dbReference type="EMBL" id="FORA01000001">
    <property type="protein sequence ID" value="SFI56911.1"/>
    <property type="molecule type" value="Genomic_DNA"/>
</dbReference>
<reference evidence="2 3" key="1">
    <citation type="submission" date="2016-10" db="EMBL/GenBank/DDBJ databases">
        <authorList>
            <person name="de Groot N.N."/>
        </authorList>
    </citation>
    <scope>NUCLEOTIDE SEQUENCE [LARGE SCALE GENOMIC DNA]</scope>
    <source>
        <strain evidence="2 3">DSM 19073</strain>
    </source>
</reference>
<dbReference type="AlphaFoldDB" id="A0A1I3J9D4"/>
<name>A0A1I3J9D4_9RHOB</name>
<keyword evidence="1" id="KW-0472">Membrane</keyword>
<gene>
    <name evidence="2" type="ORF">SAMN04488095_1256</name>
</gene>
<keyword evidence="1" id="KW-1133">Transmembrane helix</keyword>
<dbReference type="RefSeq" id="WP_092778105.1">
    <property type="nucleotide sequence ID" value="NZ_FORA01000001.1"/>
</dbReference>
<keyword evidence="3" id="KW-1185">Reference proteome</keyword>
<organism evidence="2 3">
    <name type="scientific">Jannaschia pohangensis</name>
    <dbReference type="NCBI Taxonomy" id="390807"/>
    <lineage>
        <taxon>Bacteria</taxon>
        <taxon>Pseudomonadati</taxon>
        <taxon>Pseudomonadota</taxon>
        <taxon>Alphaproteobacteria</taxon>
        <taxon>Rhodobacterales</taxon>
        <taxon>Roseobacteraceae</taxon>
        <taxon>Jannaschia</taxon>
    </lineage>
</organism>
<feature type="transmembrane region" description="Helical" evidence="1">
    <location>
        <begin position="54"/>
        <end position="73"/>
    </location>
</feature>
<evidence type="ECO:0000313" key="2">
    <source>
        <dbReference type="EMBL" id="SFI56911.1"/>
    </source>
</evidence>
<proteinExistence type="predicted"/>
<dbReference type="STRING" id="390807.SAMN04488095_1256"/>
<keyword evidence="1" id="KW-0812">Transmembrane</keyword>
<protein>
    <submittedName>
        <fullName evidence="2">Uncharacterized protein</fullName>
    </submittedName>
</protein>
<dbReference type="Proteomes" id="UP000199110">
    <property type="component" value="Unassembled WGS sequence"/>
</dbReference>
<evidence type="ECO:0000313" key="3">
    <source>
        <dbReference type="Proteomes" id="UP000199110"/>
    </source>
</evidence>
<evidence type="ECO:0000256" key="1">
    <source>
        <dbReference type="SAM" id="Phobius"/>
    </source>
</evidence>
<accession>A0A1I3J9D4</accession>